<evidence type="ECO:0000256" key="1">
    <source>
        <dbReference type="SAM" id="MobiDB-lite"/>
    </source>
</evidence>
<organism evidence="2">
    <name type="scientific">Tanacetum cinerariifolium</name>
    <name type="common">Dalmatian daisy</name>
    <name type="synonym">Chrysanthemum cinerariifolium</name>
    <dbReference type="NCBI Taxonomy" id="118510"/>
    <lineage>
        <taxon>Eukaryota</taxon>
        <taxon>Viridiplantae</taxon>
        <taxon>Streptophyta</taxon>
        <taxon>Embryophyta</taxon>
        <taxon>Tracheophyta</taxon>
        <taxon>Spermatophyta</taxon>
        <taxon>Magnoliopsida</taxon>
        <taxon>eudicotyledons</taxon>
        <taxon>Gunneridae</taxon>
        <taxon>Pentapetalae</taxon>
        <taxon>asterids</taxon>
        <taxon>campanulids</taxon>
        <taxon>Asterales</taxon>
        <taxon>Asteraceae</taxon>
        <taxon>Asteroideae</taxon>
        <taxon>Anthemideae</taxon>
        <taxon>Anthemidinae</taxon>
        <taxon>Tanacetum</taxon>
    </lineage>
</organism>
<evidence type="ECO:0000313" key="2">
    <source>
        <dbReference type="EMBL" id="GEY33897.1"/>
    </source>
</evidence>
<feature type="compositionally biased region" description="Acidic residues" evidence="1">
    <location>
        <begin position="1"/>
        <end position="12"/>
    </location>
</feature>
<sequence length="264" mass="30772">MDVEEPILDDVVNDANQPQDDADLKKDKSTGTKRKYYASITKTKAARYELEGIEEMIPRLWSPIKVAYDRNAELGIYHWGPKQEIVVRRADQKEYTFKEGDLPRLHLNDIEDMFPLHVQNKVFNLPNDDIVNLVISLRMFTQSIIIKKKVEDVKLGVESYQKKLNITKPQTTFDEILFKEPCTTTYYPKWVVYLNKGKQKRLMRADELYKFSNGMLKSVRMILHERNSIGLDEAIEKGEIDPAIVLKRKRGDDEDQDPLMCCSK</sequence>
<dbReference type="EMBL" id="BKCJ010170362">
    <property type="protein sequence ID" value="GEY33897.1"/>
    <property type="molecule type" value="Genomic_DNA"/>
</dbReference>
<comment type="caution">
    <text evidence="2">The sequence shown here is derived from an EMBL/GenBank/DDBJ whole genome shotgun (WGS) entry which is preliminary data.</text>
</comment>
<accession>A0A699HKP5</accession>
<feature type="region of interest" description="Disordered" evidence="1">
    <location>
        <begin position="1"/>
        <end position="28"/>
    </location>
</feature>
<dbReference type="AlphaFoldDB" id="A0A699HKP5"/>
<protein>
    <submittedName>
        <fullName evidence="2">Uncharacterized protein</fullName>
    </submittedName>
</protein>
<proteinExistence type="predicted"/>
<reference evidence="2" key="1">
    <citation type="journal article" date="2019" name="Sci. Rep.">
        <title>Draft genome of Tanacetum cinerariifolium, the natural source of mosquito coil.</title>
        <authorList>
            <person name="Yamashiro T."/>
            <person name="Shiraishi A."/>
            <person name="Satake H."/>
            <person name="Nakayama K."/>
        </authorList>
    </citation>
    <scope>NUCLEOTIDE SEQUENCE</scope>
</reference>
<name>A0A699HKP5_TANCI</name>
<gene>
    <name evidence="2" type="ORF">Tci_405871</name>
</gene>
<feature type="non-terminal residue" evidence="2">
    <location>
        <position position="264"/>
    </location>
</feature>